<evidence type="ECO:0000256" key="5">
    <source>
        <dbReference type="RuleBase" id="RU003833"/>
    </source>
</evidence>
<dbReference type="GO" id="GO:0006256">
    <property type="term" value="P:UDP catabolic process"/>
    <property type="evidence" value="ECO:0007669"/>
    <property type="project" value="TreeGrafter"/>
</dbReference>
<name>A0A2G5H8N0_CERBT</name>
<dbReference type="GO" id="GO:0004382">
    <property type="term" value="F:GDP phosphatase activity"/>
    <property type="evidence" value="ECO:0007669"/>
    <property type="project" value="TreeGrafter"/>
</dbReference>
<dbReference type="GO" id="GO:0005794">
    <property type="term" value="C:Golgi apparatus"/>
    <property type="evidence" value="ECO:0007669"/>
    <property type="project" value="TreeGrafter"/>
</dbReference>
<feature type="region of interest" description="Disordered" evidence="6">
    <location>
        <begin position="686"/>
        <end position="727"/>
    </location>
</feature>
<evidence type="ECO:0000256" key="3">
    <source>
        <dbReference type="PIRSR" id="PIRSR600407-1"/>
    </source>
</evidence>
<accession>A0A2G5H8N0</accession>
<organism evidence="8 10">
    <name type="scientific">Cercospora beticola</name>
    <name type="common">Sugarbeet leaf spot fungus</name>
    <dbReference type="NCBI Taxonomy" id="122368"/>
    <lineage>
        <taxon>Eukaryota</taxon>
        <taxon>Fungi</taxon>
        <taxon>Dikarya</taxon>
        <taxon>Ascomycota</taxon>
        <taxon>Pezizomycotina</taxon>
        <taxon>Dothideomycetes</taxon>
        <taxon>Dothideomycetidae</taxon>
        <taxon>Mycosphaerellales</taxon>
        <taxon>Mycosphaerellaceae</taxon>
        <taxon>Cercospora</taxon>
    </lineage>
</organism>
<reference evidence="8 10" key="1">
    <citation type="submission" date="2015-10" db="EMBL/GenBank/DDBJ databases">
        <title>The cercosporin biosynthetic gene cluster was horizontally transferred to several fungal lineages and shown to be expanded in Cercospora beticola based on microsynteny with recipient genomes.</title>
        <authorList>
            <person name="De Jonge R."/>
            <person name="Ebert M.K."/>
            <person name="Suttle J.C."/>
            <person name="Jurick Ii W.M."/>
            <person name="Secor G.A."/>
            <person name="Thomma B.P."/>
            <person name="Van De Peer Y."/>
            <person name="Bolton M.D."/>
        </authorList>
    </citation>
    <scope>NUCLEOTIDE SEQUENCE [LARGE SCALE GENOMIC DNA]</scope>
    <source>
        <strain evidence="8 10">09-40</strain>
    </source>
</reference>
<keyword evidence="11" id="KW-1185">Reference proteome</keyword>
<dbReference type="Proteomes" id="UP000230605">
    <property type="component" value="Chromosome 5"/>
</dbReference>
<feature type="region of interest" description="Disordered" evidence="6">
    <location>
        <begin position="555"/>
        <end position="575"/>
    </location>
</feature>
<feature type="active site" description="Proton acceptor" evidence="3">
    <location>
        <position position="143"/>
    </location>
</feature>
<comment type="similarity">
    <text evidence="1 5">Belongs to the GDA1/CD39 NTPase family.</text>
</comment>
<evidence type="ECO:0000313" key="10">
    <source>
        <dbReference type="Proteomes" id="UP000230605"/>
    </source>
</evidence>
<dbReference type="GO" id="GO:0016020">
    <property type="term" value="C:membrane"/>
    <property type="evidence" value="ECO:0007669"/>
    <property type="project" value="TreeGrafter"/>
</dbReference>
<dbReference type="GO" id="GO:0046036">
    <property type="term" value="P:CTP metabolic process"/>
    <property type="evidence" value="ECO:0007669"/>
    <property type="project" value="TreeGrafter"/>
</dbReference>
<keyword evidence="4" id="KW-0547">Nucleotide-binding</keyword>
<dbReference type="Proteomes" id="UP001302367">
    <property type="component" value="Chromosome 5"/>
</dbReference>
<dbReference type="Gene3D" id="3.30.420.40">
    <property type="match status" value="1"/>
</dbReference>
<evidence type="ECO:0000256" key="1">
    <source>
        <dbReference type="ARBA" id="ARBA00009283"/>
    </source>
</evidence>
<dbReference type="GO" id="GO:0005524">
    <property type="term" value="F:ATP binding"/>
    <property type="evidence" value="ECO:0007669"/>
    <property type="project" value="UniProtKB-KW"/>
</dbReference>
<dbReference type="PANTHER" id="PTHR11782:SF121">
    <property type="entry name" value="NUCLEOSIDE-DIPHOSPHATASE MIG-23"/>
    <property type="match status" value="1"/>
</dbReference>
<dbReference type="OrthoDB" id="6372431at2759"/>
<dbReference type="AlphaFoldDB" id="A0A2G5H8N0"/>
<evidence type="ECO:0000313" key="9">
    <source>
        <dbReference type="EMBL" id="WPB02819.1"/>
    </source>
</evidence>
<keyword evidence="7" id="KW-1133">Transmembrane helix</keyword>
<evidence type="ECO:0000256" key="7">
    <source>
        <dbReference type="SAM" id="Phobius"/>
    </source>
</evidence>
<evidence type="ECO:0000313" key="11">
    <source>
        <dbReference type="Proteomes" id="UP001302367"/>
    </source>
</evidence>
<evidence type="ECO:0000256" key="4">
    <source>
        <dbReference type="PIRSR" id="PIRSR600407-2"/>
    </source>
</evidence>
<keyword evidence="7" id="KW-0472">Membrane</keyword>
<keyword evidence="4" id="KW-0067">ATP-binding</keyword>
<dbReference type="Gene3D" id="3.30.420.150">
    <property type="entry name" value="Exopolyphosphatase. Domain 2"/>
    <property type="match status" value="1"/>
</dbReference>
<feature type="region of interest" description="Disordered" evidence="6">
    <location>
        <begin position="597"/>
        <end position="653"/>
    </location>
</feature>
<dbReference type="EMBL" id="CP134188">
    <property type="protein sequence ID" value="WPB02819.1"/>
    <property type="molecule type" value="Genomic_DNA"/>
</dbReference>
<protein>
    <submittedName>
        <fullName evidence="8">Golgi apyrase</fullName>
    </submittedName>
</protein>
<proteinExistence type="inferred from homology"/>
<feature type="transmembrane region" description="Helical" evidence="7">
    <location>
        <begin position="525"/>
        <end position="543"/>
    </location>
</feature>
<dbReference type="EMBL" id="LKMD01000108">
    <property type="protein sequence ID" value="PIA88894.1"/>
    <property type="molecule type" value="Genomic_DNA"/>
</dbReference>
<keyword evidence="2 5" id="KW-0378">Hydrolase</keyword>
<dbReference type="PANTHER" id="PTHR11782">
    <property type="entry name" value="ADENOSINE/GUANOSINE DIPHOSPHATASE"/>
    <property type="match status" value="1"/>
</dbReference>
<reference evidence="9 11" key="2">
    <citation type="submission" date="2023-09" db="EMBL/GenBank/DDBJ databases">
        <title>Complete-Gapless Cercospora beticola genome.</title>
        <authorList>
            <person name="Wyatt N.A."/>
            <person name="Spanner R.E."/>
            <person name="Bolton M.D."/>
        </authorList>
    </citation>
    <scope>NUCLEOTIDE SEQUENCE [LARGE SCALE GENOMIC DNA]</scope>
    <source>
        <strain evidence="9">Cb09-40</strain>
    </source>
</reference>
<dbReference type="GO" id="GO:0017111">
    <property type="term" value="F:ribonucleoside triphosphate phosphatase activity"/>
    <property type="evidence" value="ECO:0007669"/>
    <property type="project" value="TreeGrafter"/>
</dbReference>
<dbReference type="Pfam" id="PF01150">
    <property type="entry name" value="GDA1_CD39"/>
    <property type="match status" value="1"/>
</dbReference>
<gene>
    <name evidence="8" type="ORF">CB0940_06901</name>
    <name evidence="9" type="ORF">RHO25_007455</name>
</gene>
<dbReference type="InterPro" id="IPR000407">
    <property type="entry name" value="GDA1_CD39_NTPase"/>
</dbReference>
<evidence type="ECO:0000256" key="6">
    <source>
        <dbReference type="SAM" id="MobiDB-lite"/>
    </source>
</evidence>
<evidence type="ECO:0000256" key="2">
    <source>
        <dbReference type="ARBA" id="ARBA00022801"/>
    </source>
</evidence>
<dbReference type="PROSITE" id="PS01238">
    <property type="entry name" value="GDA1_CD39_NTPASE"/>
    <property type="match status" value="1"/>
</dbReference>
<keyword evidence="7" id="KW-0812">Transmembrane</keyword>
<feature type="binding site" evidence="4">
    <location>
        <begin position="180"/>
        <end position="184"/>
    </location>
    <ligand>
        <name>ATP</name>
        <dbReference type="ChEBI" id="CHEBI:30616"/>
    </ligand>
</feature>
<evidence type="ECO:0000313" key="8">
    <source>
        <dbReference type="EMBL" id="PIA88894.1"/>
    </source>
</evidence>
<dbReference type="GO" id="GO:0045134">
    <property type="term" value="F:UDP phosphatase activity"/>
    <property type="evidence" value="ECO:0007669"/>
    <property type="project" value="TreeGrafter"/>
</dbReference>
<dbReference type="CDD" id="cd24039">
    <property type="entry name" value="ASKHA_NBD_YND1-like"/>
    <property type="match status" value="1"/>
</dbReference>
<sequence>MGKHKYGLVFDAGSSGTRVYVYKWDSAAHARKKGEDLHKLPEIETKKKWIKKVHPGISTFGDKPELVGPDHLKELVHFALDIVPKHAVEDTPVFLLATAGMRLLPDDQRAALLEHTCSYFQRNTKFQLPDCGVHVQVIPGETEGLYGWIAANYLLGGFDAPTDHDHGKQHNTYGFLDMGGASAQIAFAPNATEAEKHADDLKLLRLRRVDGESLEYKVFVTTWLGFGANEARRRYVTRLLEASPDADEIPDPCLPVGIKVKKTGEEIEPGSKDLAAHEPHLLGTGDFTQCLKSTYPLLEKEKECKDAPCLLNGQHTPAIDFDVNHFVGVSEYWHTTHEIFAMAHKDKAYDFASYQKQVTEFCSRDWAEIEEDVEKEKWGHKVDEKTVEEVCFKASWLINMLHDGIGVPRVGIEAGKSSVHNKTDAIVESAKDRGFLDPFQAVDKIDGKEVSWTLGKIVLYASSQMPAAEEAKAVGFGSNVETTTLPYDWQYPAGHLPTISANETATAESDDWHDRILSSDYSRRAPGILIFLLIFALAVYLLCGRERRQSWYHKMTGGKSHHSKPRKGAASSRFLGGKLFGSSPTYERVLEEGADPSDFELGDFSDNERLSDSSVDLDSAGRVGRTSGLATPGLRGLSPDISRGSPKMTKSYFDAPHGSSVVVERPGSSHGLGIATAASAPAVTPFDRGGLIIRSESKESLRAPSRSRRNSPTRRSPLMMPLKESLD</sequence>